<evidence type="ECO:0000313" key="1">
    <source>
        <dbReference type="EMBL" id="GFF21915.1"/>
    </source>
</evidence>
<evidence type="ECO:0008006" key="3">
    <source>
        <dbReference type="Google" id="ProtNLM"/>
    </source>
</evidence>
<gene>
    <name evidence="1" type="ORF">IFM46972_00009</name>
</gene>
<dbReference type="InterPro" id="IPR052741">
    <property type="entry name" value="Mitochondrial_HTD2"/>
</dbReference>
<dbReference type="SUPFAM" id="SSF54637">
    <property type="entry name" value="Thioesterase/thiol ester dehydrase-isomerase"/>
    <property type="match status" value="1"/>
</dbReference>
<proteinExistence type="predicted"/>
<organism evidence="1 2">
    <name type="scientific">Aspergillus udagawae</name>
    <dbReference type="NCBI Taxonomy" id="91492"/>
    <lineage>
        <taxon>Eukaryota</taxon>
        <taxon>Fungi</taxon>
        <taxon>Dikarya</taxon>
        <taxon>Ascomycota</taxon>
        <taxon>Pezizomycotina</taxon>
        <taxon>Eurotiomycetes</taxon>
        <taxon>Eurotiomycetidae</taxon>
        <taxon>Eurotiales</taxon>
        <taxon>Aspergillaceae</taxon>
        <taxon>Aspergillus</taxon>
        <taxon>Aspergillus subgen. Fumigati</taxon>
    </lineage>
</organism>
<name>A0A8H3N471_9EURO</name>
<dbReference type="EMBL" id="BLKC01000001">
    <property type="protein sequence ID" value="GFF21915.1"/>
    <property type="molecule type" value="Genomic_DNA"/>
</dbReference>
<evidence type="ECO:0000313" key="2">
    <source>
        <dbReference type="Proteomes" id="UP000465221"/>
    </source>
</evidence>
<dbReference type="GO" id="GO:0005739">
    <property type="term" value="C:mitochondrion"/>
    <property type="evidence" value="ECO:0007669"/>
    <property type="project" value="TreeGrafter"/>
</dbReference>
<dbReference type="Proteomes" id="UP000465221">
    <property type="component" value="Unassembled WGS sequence"/>
</dbReference>
<dbReference type="Gene3D" id="3.10.129.10">
    <property type="entry name" value="Hotdog Thioesterase"/>
    <property type="match status" value="1"/>
</dbReference>
<reference evidence="1 2" key="1">
    <citation type="submission" date="2020-01" db="EMBL/GenBank/DDBJ databases">
        <title>Draft genome sequence of Aspergillus udagawae IFM 46972.</title>
        <authorList>
            <person name="Takahashi H."/>
            <person name="Yaguchi T."/>
        </authorList>
    </citation>
    <scope>NUCLEOTIDE SEQUENCE [LARGE SCALE GENOMIC DNA]</scope>
    <source>
        <strain evidence="1 2">IFM 46972</strain>
    </source>
</reference>
<dbReference type="PANTHER" id="PTHR28152">
    <property type="entry name" value="HYDROXYACYL-THIOESTER DEHYDRATASE TYPE 2, MITOCHONDRIAL"/>
    <property type="match status" value="1"/>
</dbReference>
<sequence>MRTYSTFSGSLRQELIARRLPLIYDYLHPQPSHLLNLTLMDIIPHWQHTGYKHTTLPSIKRPPPLKPGHHLVYFPPQVTLSQILPDGTDTLHFPGQPFIRRLWAGGRVRFPLMFSPLLDGSRAVCIETIRDVIVKGHQGEEKILVDIERRIGTVKEDAAEESIRGRLWSDNANEDRESSVIENRSLVFMRQKTTQQIEADKGVFEKVRRKIQPPSDAEFRHKIKPSKDLLFRFSALTFNAHSIHLDTSYTRNVEGYPTLLVHGPLTLTLLLTVLQSYLVESNCAISEIEYRNLCPLYVDEDLTICGKPRFDKGSGAWDVWIEGNNGGLAVRGTVKTKKCEISR</sequence>
<dbReference type="PANTHER" id="PTHR28152:SF1">
    <property type="entry name" value="HYDROXYACYL-THIOESTER DEHYDRATASE TYPE 2, MITOCHONDRIAL"/>
    <property type="match status" value="1"/>
</dbReference>
<dbReference type="InterPro" id="IPR029069">
    <property type="entry name" value="HotDog_dom_sf"/>
</dbReference>
<dbReference type="GO" id="GO:0019171">
    <property type="term" value="F:(3R)-hydroxyacyl-[acyl-carrier-protein] dehydratase activity"/>
    <property type="evidence" value="ECO:0007669"/>
    <property type="project" value="TreeGrafter"/>
</dbReference>
<comment type="caution">
    <text evidence="1">The sequence shown here is derived from an EMBL/GenBank/DDBJ whole genome shotgun (WGS) entry which is preliminary data.</text>
</comment>
<protein>
    <recommendedName>
        <fullName evidence="3">Mesaconyl-C(4)-CoA hydratase</fullName>
    </recommendedName>
</protein>
<accession>A0A8H3N471</accession>
<dbReference type="AlphaFoldDB" id="A0A8H3N471"/>